<feature type="transmembrane region" description="Helical" evidence="10">
    <location>
        <begin position="344"/>
        <end position="364"/>
    </location>
</feature>
<dbReference type="InterPro" id="IPR002120">
    <property type="entry name" value="TRH_rcpt_1"/>
</dbReference>
<evidence type="ECO:0000256" key="2">
    <source>
        <dbReference type="ARBA" id="ARBA00004370"/>
    </source>
</evidence>
<evidence type="ECO:0000256" key="6">
    <source>
        <dbReference type="ARBA" id="ARBA00022989"/>
    </source>
</evidence>
<evidence type="ECO:0000256" key="8">
    <source>
        <dbReference type="ARBA" id="ARBA00032251"/>
    </source>
</evidence>
<dbReference type="OrthoDB" id="5987936at2759"/>
<evidence type="ECO:0000256" key="1">
    <source>
        <dbReference type="ARBA" id="ARBA00004100"/>
    </source>
</evidence>
<evidence type="ECO:0000256" key="7">
    <source>
        <dbReference type="ARBA" id="ARBA00023136"/>
    </source>
</evidence>
<accession>A0A8J2JZB7</accession>
<comment type="caution">
    <text evidence="12">The sequence shown here is derived from an EMBL/GenBank/DDBJ whole genome shotgun (WGS) entry which is preliminary data.</text>
</comment>
<name>A0A8J2JZB7_9HEXA</name>
<dbReference type="PROSITE" id="PS00237">
    <property type="entry name" value="G_PROTEIN_RECEP_F1_1"/>
    <property type="match status" value="1"/>
</dbReference>
<feature type="transmembrane region" description="Helical" evidence="10">
    <location>
        <begin position="112"/>
        <end position="131"/>
    </location>
</feature>
<keyword evidence="13" id="KW-1185">Reference proteome</keyword>
<feature type="transmembrane region" description="Helical" evidence="10">
    <location>
        <begin position="305"/>
        <end position="324"/>
    </location>
</feature>
<evidence type="ECO:0000313" key="13">
    <source>
        <dbReference type="Proteomes" id="UP000708208"/>
    </source>
</evidence>
<keyword evidence="6 10" id="KW-1133">Transmembrane helix</keyword>
<reference evidence="12" key="1">
    <citation type="submission" date="2021-06" db="EMBL/GenBank/DDBJ databases">
        <authorList>
            <person name="Hodson N. C."/>
            <person name="Mongue J. A."/>
            <person name="Jaron S. K."/>
        </authorList>
    </citation>
    <scope>NUCLEOTIDE SEQUENCE</scope>
</reference>
<keyword evidence="5 10" id="KW-0812">Transmembrane</keyword>
<feature type="region of interest" description="Disordered" evidence="9">
    <location>
        <begin position="457"/>
        <end position="476"/>
    </location>
</feature>
<feature type="domain" description="G-protein coupled receptors family 1 profile" evidence="11">
    <location>
        <begin position="92"/>
        <end position="365"/>
    </location>
</feature>
<evidence type="ECO:0000256" key="5">
    <source>
        <dbReference type="ARBA" id="ARBA00022692"/>
    </source>
</evidence>
<dbReference type="GO" id="GO:0004997">
    <property type="term" value="F:thyrotropin-releasing hormone receptor activity"/>
    <property type="evidence" value="ECO:0007669"/>
    <property type="project" value="InterPro"/>
</dbReference>
<evidence type="ECO:0000256" key="4">
    <source>
        <dbReference type="ARBA" id="ARBA00018873"/>
    </source>
</evidence>
<organism evidence="12 13">
    <name type="scientific">Allacma fusca</name>
    <dbReference type="NCBI Taxonomy" id="39272"/>
    <lineage>
        <taxon>Eukaryota</taxon>
        <taxon>Metazoa</taxon>
        <taxon>Ecdysozoa</taxon>
        <taxon>Arthropoda</taxon>
        <taxon>Hexapoda</taxon>
        <taxon>Collembola</taxon>
        <taxon>Symphypleona</taxon>
        <taxon>Sminthuridae</taxon>
        <taxon>Allacma</taxon>
    </lineage>
</organism>
<keyword evidence="7 10" id="KW-0472">Membrane</keyword>
<gene>
    <name evidence="12" type="ORF">AFUS01_LOCUS16905</name>
</gene>
<dbReference type="PROSITE" id="PS50262">
    <property type="entry name" value="G_PROTEIN_RECEP_F1_2"/>
    <property type="match status" value="1"/>
</dbReference>
<feature type="transmembrane region" description="Helical" evidence="10">
    <location>
        <begin position="251"/>
        <end position="273"/>
    </location>
</feature>
<dbReference type="SUPFAM" id="SSF81321">
    <property type="entry name" value="Family A G protein-coupled receptor-like"/>
    <property type="match status" value="1"/>
</dbReference>
<feature type="transmembrane region" description="Helical" evidence="10">
    <location>
        <begin position="80"/>
        <end position="100"/>
    </location>
</feature>
<evidence type="ECO:0000256" key="10">
    <source>
        <dbReference type="SAM" id="Phobius"/>
    </source>
</evidence>
<evidence type="ECO:0000259" key="11">
    <source>
        <dbReference type="PROSITE" id="PS50262"/>
    </source>
</evidence>
<feature type="region of interest" description="Disordered" evidence="9">
    <location>
        <begin position="427"/>
        <end position="449"/>
    </location>
</feature>
<evidence type="ECO:0000256" key="9">
    <source>
        <dbReference type="SAM" id="MobiDB-lite"/>
    </source>
</evidence>
<proteinExistence type="inferred from homology"/>
<dbReference type="InterPro" id="IPR000276">
    <property type="entry name" value="GPCR_Rhodpsn"/>
</dbReference>
<comment type="similarity">
    <text evidence="3">Belongs to the G-protein coupled receptor 1 family.</text>
</comment>
<dbReference type="CDD" id="cd14995">
    <property type="entry name" value="7tmA_TRH-R"/>
    <property type="match status" value="1"/>
</dbReference>
<feature type="transmembrane region" description="Helical" evidence="10">
    <location>
        <begin position="194"/>
        <end position="215"/>
    </location>
</feature>
<evidence type="ECO:0000313" key="12">
    <source>
        <dbReference type="EMBL" id="CAG7728099.1"/>
    </source>
</evidence>
<dbReference type="InterPro" id="IPR017452">
    <property type="entry name" value="GPCR_Rhodpsn_7TM"/>
</dbReference>
<evidence type="ECO:0000256" key="3">
    <source>
        <dbReference type="ARBA" id="ARBA00010663"/>
    </source>
</evidence>
<protein>
    <recommendedName>
        <fullName evidence="4">Thyrotropin-releasing hormone receptor</fullName>
    </recommendedName>
    <alternativeName>
        <fullName evidence="8">Thyroliberin receptor</fullName>
    </alternativeName>
</protein>
<feature type="compositionally biased region" description="Polar residues" evidence="9">
    <location>
        <begin position="467"/>
        <end position="476"/>
    </location>
</feature>
<dbReference type="EMBL" id="CAJVCH010158459">
    <property type="protein sequence ID" value="CAG7728099.1"/>
    <property type="molecule type" value="Genomic_DNA"/>
</dbReference>
<dbReference type="GO" id="GO:0016020">
    <property type="term" value="C:membrane"/>
    <property type="evidence" value="ECO:0007669"/>
    <property type="project" value="UniProtKB-SubCell"/>
</dbReference>
<dbReference type="PANTHER" id="PTHR46061">
    <property type="entry name" value="THYROTROPIN-RELEASING HORMONE RECEPTOR"/>
    <property type="match status" value="1"/>
</dbReference>
<dbReference type="PANTHER" id="PTHR46061:SF3">
    <property type="entry name" value="THYROTROPIN-RELEASING HORMONE RECEPTOR"/>
    <property type="match status" value="1"/>
</dbReference>
<dbReference type="Pfam" id="PF00001">
    <property type="entry name" value="7tm_1"/>
    <property type="match status" value="1"/>
</dbReference>
<comment type="function">
    <text evidence="1">Receptor for thyrotropin-releasing hormone (TRH). Upon ligand binding, this G-protein-coupled receptor triggers activation of the phosphatidylinositol (IP3)-calcium-protein kinase C (PKC) pathway.</text>
</comment>
<dbReference type="SMART" id="SM01381">
    <property type="entry name" value="7TM_GPCR_Srsx"/>
    <property type="match status" value="1"/>
</dbReference>
<dbReference type="Proteomes" id="UP000708208">
    <property type="component" value="Unassembled WGS sequence"/>
</dbReference>
<dbReference type="AlphaFoldDB" id="A0A8J2JZB7"/>
<sequence length="503" mass="56294">MEATCNETALKALIDQEMGNVTIPNDLNSPNYIFSPTVNASVLTDIFTAANCSKEDFLENMTGGITPEYYSHTYRAVGTLFQGFVLLVGVLGNSMVVYVVARTKSMHSPTNCYLVSLALADCIVLIAAVPQEILQYYLLGNQWIWGEYGCAAFIFFQHLGINASSLSLTAFTVERYIAICHPMKAQSMCTVSRARAITIGVWIFAVLYCFPWLVFLTRVVPLNYDGHPNLEQCSFKLSRQQYLAFYFADLFVFYIVPLLLSTILYSLIARILFHSQRAKASGKLNGQTVPFTVDSTKTNAARVQVVKMLVMVVVIFAVLWLPYRGMLVYNSIAAMFSGEPLMDLWFLMLAKTCVYINSAINPILYNAMSVKFRRAFGRALTCGKSREFYDRWPYCRTNTTYTTANSTSHLVSSNSTMTYQLRTLSTKGQNNSASVARNNSPNTHNHYANVQHLSPPVAHKNRKNSTHSHSPQSSLTDSFKAVEIIVDSSETIHSCHDDDITEL</sequence>
<feature type="transmembrane region" description="Helical" evidence="10">
    <location>
        <begin position="151"/>
        <end position="173"/>
    </location>
</feature>
<comment type="subcellular location">
    <subcellularLocation>
        <location evidence="2">Membrane</location>
    </subcellularLocation>
</comment>